<evidence type="ECO:0008006" key="4">
    <source>
        <dbReference type="Google" id="ProtNLM"/>
    </source>
</evidence>
<accession>A0ABV1YJC0</accession>
<gene>
    <name evidence="2" type="ORF">NKI33_19895</name>
</gene>
<organism evidence="2 3">
    <name type="scientific">Mesorhizobium opportunistum</name>
    <dbReference type="NCBI Taxonomy" id="593909"/>
    <lineage>
        <taxon>Bacteria</taxon>
        <taxon>Pseudomonadati</taxon>
        <taxon>Pseudomonadota</taxon>
        <taxon>Alphaproteobacteria</taxon>
        <taxon>Hyphomicrobiales</taxon>
        <taxon>Phyllobacteriaceae</taxon>
        <taxon>Mesorhizobium</taxon>
    </lineage>
</organism>
<dbReference type="Proteomes" id="UP001464387">
    <property type="component" value="Unassembled WGS sequence"/>
</dbReference>
<comment type="caution">
    <text evidence="2">The sequence shown here is derived from an EMBL/GenBank/DDBJ whole genome shotgun (WGS) entry which is preliminary data.</text>
</comment>
<dbReference type="RefSeq" id="WP_352657294.1">
    <property type="nucleotide sequence ID" value="NZ_JAMYMY010000006.1"/>
</dbReference>
<keyword evidence="3" id="KW-1185">Reference proteome</keyword>
<reference evidence="2 3" key="1">
    <citation type="journal article" date="2024" name="Proc. Natl. Acad. Sci. U.S.A.">
        <title>The evolutionary genomics of adaptation to stress in wild rhizobium bacteria.</title>
        <authorList>
            <person name="Kehlet-Delgado H."/>
            <person name="Montoya A.P."/>
            <person name="Jensen K.T."/>
            <person name="Wendlandt C.E."/>
            <person name="Dexheimer C."/>
            <person name="Roberts M."/>
            <person name="Torres Martinez L."/>
            <person name="Friesen M.L."/>
            <person name="Griffitts J.S."/>
            <person name="Porter S.S."/>
        </authorList>
    </citation>
    <scope>NUCLEOTIDE SEQUENCE [LARGE SCALE GENOMIC DNA]</scope>
    <source>
        <strain evidence="2 3">M0729</strain>
    </source>
</reference>
<dbReference type="PANTHER" id="PTHR32182">
    <property type="entry name" value="DNA REPLICATION AND REPAIR PROTEIN RECF"/>
    <property type="match status" value="1"/>
</dbReference>
<feature type="coiled-coil region" evidence="1">
    <location>
        <begin position="419"/>
        <end position="456"/>
    </location>
</feature>
<sequence>MKFVSFDIENMFAYNGTCSVDLSETQGGKRNIVLIKGRNGAGKTSLLNSAKLLFAGAQDESLRRVGFSRTALTDKQYVLGQPGRWSGVFNKTARQQGHNRASVSLCWTEGGVVHRARRTFVGQKSFSAYSELVEFGPVSSPLDGNAAEDALQAMLPRELVPFFFFDGEQVQSLADAEIGREAGEIERLLGLHFVAHLIDKVNDDANRRSRARLPVDVMKSVVEAENAAREARANEAVQARARVAAEEELLDLEARRARLDGERQRLRSGTLSESEAKRFHDRLEVLATQRQTLADEVAERLPLEIVFRTQPHLVDEAFAVLDRQTTADASLAGRLHAELPAMTVRSLTTIDDPVTLNAKQQTDLQNDIRESLRTLGVVSGDQHPVLASLSAKKTKALRDRFLVWRSRGAADFAEERAQLRRMRELVTETRRLRKELDEAELSTDEARARYEEITAEITRIGEAIRDAMQRSAKALVDEKGFAHEAVGHDERAAQEMKEYKVSMELDEGYRFALRAKRALERYLELRRSRIRQSVEDRVNQKVAILLAPSELVKSVRLDGQFIMSYFDQDGEEVSRHSISAGMRQLIAMSMLWALKEEAARSIPVIVDTPLGRIDSTNRNLLMRDYFPEAGAPLILLPTDTEFTELADDLLGEHILRRYRIDNEGGETAKLMPVEL</sequence>
<name>A0ABV1YJC0_9HYPH</name>
<keyword evidence="1" id="KW-0175">Coiled coil</keyword>
<evidence type="ECO:0000313" key="2">
    <source>
        <dbReference type="EMBL" id="MER8935226.1"/>
    </source>
</evidence>
<protein>
    <recommendedName>
        <fullName evidence="4">Rad50/SbcC-type AAA domain-containing protein</fullName>
    </recommendedName>
</protein>
<proteinExistence type="predicted"/>
<dbReference type="InterPro" id="IPR027417">
    <property type="entry name" value="P-loop_NTPase"/>
</dbReference>
<dbReference type="Gene3D" id="3.40.50.300">
    <property type="entry name" value="P-loop containing nucleotide triphosphate hydrolases"/>
    <property type="match status" value="2"/>
</dbReference>
<dbReference type="PANTHER" id="PTHR32182:SF0">
    <property type="entry name" value="DNA REPLICATION AND REPAIR PROTEIN RECF"/>
    <property type="match status" value="1"/>
</dbReference>
<dbReference type="EMBL" id="JAMYPJ010000029">
    <property type="protein sequence ID" value="MER8935226.1"/>
    <property type="molecule type" value="Genomic_DNA"/>
</dbReference>
<evidence type="ECO:0000256" key="1">
    <source>
        <dbReference type="SAM" id="Coils"/>
    </source>
</evidence>
<dbReference type="SUPFAM" id="SSF52540">
    <property type="entry name" value="P-loop containing nucleoside triphosphate hydrolases"/>
    <property type="match status" value="1"/>
</dbReference>
<evidence type="ECO:0000313" key="3">
    <source>
        <dbReference type="Proteomes" id="UP001464387"/>
    </source>
</evidence>